<dbReference type="Pfam" id="PF04043">
    <property type="entry name" value="PMEI"/>
    <property type="match status" value="1"/>
</dbReference>
<protein>
    <submittedName>
        <fullName evidence="5">Pectinesterase inhibitor 3-like</fullName>
    </submittedName>
</protein>
<dbReference type="PANTHER" id="PTHR31080">
    <property type="entry name" value="PECTINESTERASE INHIBITOR-LIKE"/>
    <property type="match status" value="1"/>
</dbReference>
<dbReference type="AlphaFoldDB" id="A0A9R0J6W8"/>
<evidence type="ECO:0000256" key="1">
    <source>
        <dbReference type="ARBA" id="ARBA00022729"/>
    </source>
</evidence>
<dbReference type="SMART" id="SM00856">
    <property type="entry name" value="PMEI"/>
    <property type="match status" value="1"/>
</dbReference>
<dbReference type="GeneID" id="110801483"/>
<keyword evidence="1 2" id="KW-0732">Signal</keyword>
<proteinExistence type="predicted"/>
<dbReference type="InterPro" id="IPR006501">
    <property type="entry name" value="Pectinesterase_inhib_dom"/>
</dbReference>
<evidence type="ECO:0000313" key="4">
    <source>
        <dbReference type="Proteomes" id="UP000813463"/>
    </source>
</evidence>
<name>A0A9R0J6W8_SPIOL</name>
<evidence type="ECO:0000256" key="2">
    <source>
        <dbReference type="SAM" id="SignalP"/>
    </source>
</evidence>
<dbReference type="PANTHER" id="PTHR31080:SF158">
    <property type="entry name" value="PLANT INVERTASE_PECTIN METHYLESTERASE INHIBITOR SUPERFAMILY PROTEIN"/>
    <property type="match status" value="1"/>
</dbReference>
<dbReference type="GO" id="GO:0048358">
    <property type="term" value="P:mucilage pectin biosynthetic process"/>
    <property type="evidence" value="ECO:0000318"/>
    <property type="project" value="GO_Central"/>
</dbReference>
<dbReference type="InterPro" id="IPR051955">
    <property type="entry name" value="PME_Inhibitor"/>
</dbReference>
<evidence type="ECO:0000259" key="3">
    <source>
        <dbReference type="SMART" id="SM00856"/>
    </source>
</evidence>
<dbReference type="KEGG" id="soe:110801483"/>
<keyword evidence="4" id="KW-1185">Reference proteome</keyword>
<dbReference type="Gene3D" id="1.20.140.40">
    <property type="entry name" value="Invertase/pectin methylesterase inhibitor family protein"/>
    <property type="match status" value="1"/>
</dbReference>
<dbReference type="RefSeq" id="XP_021862543.1">
    <property type="nucleotide sequence ID" value="XM_022006851.1"/>
</dbReference>
<reference evidence="4" key="1">
    <citation type="journal article" date="2021" name="Nat. Commun.">
        <title>Genomic analyses provide insights into spinach domestication and the genetic basis of agronomic traits.</title>
        <authorList>
            <person name="Cai X."/>
            <person name="Sun X."/>
            <person name="Xu C."/>
            <person name="Sun H."/>
            <person name="Wang X."/>
            <person name="Ge C."/>
            <person name="Zhang Z."/>
            <person name="Wang Q."/>
            <person name="Fei Z."/>
            <person name="Jiao C."/>
            <person name="Wang Q."/>
        </authorList>
    </citation>
    <scope>NUCLEOTIDE SEQUENCE [LARGE SCALE GENOMIC DNA]</scope>
    <source>
        <strain evidence="4">cv. Varoflay</strain>
    </source>
</reference>
<accession>A0A9R0J6W8</accession>
<dbReference type="OrthoDB" id="1430376at2759"/>
<reference evidence="5" key="2">
    <citation type="submission" date="2025-08" db="UniProtKB">
        <authorList>
            <consortium name="RefSeq"/>
        </authorList>
    </citation>
    <scope>IDENTIFICATION</scope>
    <source>
        <tissue evidence="5">Leaf</tissue>
    </source>
</reference>
<dbReference type="GO" id="GO:0046910">
    <property type="term" value="F:pectinesterase inhibitor activity"/>
    <property type="evidence" value="ECO:0000318"/>
    <property type="project" value="GO_Central"/>
</dbReference>
<dbReference type="GO" id="GO:0009505">
    <property type="term" value="C:plant-type cell wall"/>
    <property type="evidence" value="ECO:0000318"/>
    <property type="project" value="GO_Central"/>
</dbReference>
<feature type="chain" id="PRO_5040134427" evidence="2">
    <location>
        <begin position="26"/>
        <end position="194"/>
    </location>
</feature>
<dbReference type="GO" id="GO:0010214">
    <property type="term" value="P:seed coat development"/>
    <property type="evidence" value="ECO:0000318"/>
    <property type="project" value="GO_Central"/>
</dbReference>
<dbReference type="NCBIfam" id="TIGR01614">
    <property type="entry name" value="PME_inhib"/>
    <property type="match status" value="1"/>
</dbReference>
<sequence>MARLFITILSVLAIVLLFSASSAYASDSVAESFVRKTCDDATYIDVCLDTLLHQAARINSHPKKSTRLAIMATIAEVQTVSSKLENQAKKPKLWTREVAALNECGTMIADSILSLNRAMEESQHLGGGTKRDKQSKRVSLENDVKNVQDVANRCVNDMHVAKVRDVLLTRVEEIMEPLVELATNSVDLIHHMQF</sequence>
<dbReference type="SUPFAM" id="SSF101148">
    <property type="entry name" value="Plant invertase/pectin methylesterase inhibitor"/>
    <property type="match status" value="1"/>
</dbReference>
<gene>
    <name evidence="5" type="primary">LOC110801483</name>
</gene>
<evidence type="ECO:0000313" key="5">
    <source>
        <dbReference type="RefSeq" id="XP_021862543.1"/>
    </source>
</evidence>
<dbReference type="InterPro" id="IPR035513">
    <property type="entry name" value="Invertase/methylesterase_inhib"/>
</dbReference>
<dbReference type="Proteomes" id="UP000813463">
    <property type="component" value="Chromosome 3"/>
</dbReference>
<feature type="signal peptide" evidence="2">
    <location>
        <begin position="1"/>
        <end position="25"/>
    </location>
</feature>
<dbReference type="GO" id="GO:0009827">
    <property type="term" value="P:plant-type cell wall modification"/>
    <property type="evidence" value="ECO:0000318"/>
    <property type="project" value="GO_Central"/>
</dbReference>
<feature type="domain" description="Pectinesterase inhibitor" evidence="3">
    <location>
        <begin position="29"/>
        <end position="188"/>
    </location>
</feature>
<organism evidence="4 5">
    <name type="scientific">Spinacia oleracea</name>
    <name type="common">Spinach</name>
    <dbReference type="NCBI Taxonomy" id="3562"/>
    <lineage>
        <taxon>Eukaryota</taxon>
        <taxon>Viridiplantae</taxon>
        <taxon>Streptophyta</taxon>
        <taxon>Embryophyta</taxon>
        <taxon>Tracheophyta</taxon>
        <taxon>Spermatophyta</taxon>
        <taxon>Magnoliopsida</taxon>
        <taxon>eudicotyledons</taxon>
        <taxon>Gunneridae</taxon>
        <taxon>Pentapetalae</taxon>
        <taxon>Caryophyllales</taxon>
        <taxon>Chenopodiaceae</taxon>
        <taxon>Chenopodioideae</taxon>
        <taxon>Anserineae</taxon>
        <taxon>Spinacia</taxon>
    </lineage>
</organism>